<sequence length="342" mass="35299">MPIPTATRRHALRALSALLLPASLRAAEASAGDPSEAAADCIIPAKAGGGFDLTCALARDALQAVRPARPPLGQRYLPGGIGAVAFDRIATGRLGGPGTLVAFSSGSLLNLAQGRFGPHPPSAVRWIATLGTDYGVIAVHRDSPYRQLQDLIAVLRQGPSRVAFGAGGTVGSQDWVKAALLVRAAGRDHKAMRFVSFEGGGDALGALQGKHVDVFPGDAAEALQAIAGGAGGAAVRLLAVLSEARLGGALAGVPTAREQGVDIVWPTVRGLYLSASVPEAAVRAWTVAFAEATAAPGYAALRERHSLYPFALTGAALDDYVQARIKTYQALADELGLRRWKP</sequence>
<comment type="similarity">
    <text evidence="1">Belongs to the UPF0065 (bug) family.</text>
</comment>
<dbReference type="PROSITE" id="PS51318">
    <property type="entry name" value="TAT"/>
    <property type="match status" value="1"/>
</dbReference>
<name>A0A3P3EU81_9BURK</name>
<evidence type="ECO:0000256" key="1">
    <source>
        <dbReference type="ARBA" id="ARBA00006987"/>
    </source>
</evidence>
<evidence type="ECO:0000313" key="3">
    <source>
        <dbReference type="EMBL" id="RRH89955.1"/>
    </source>
</evidence>
<dbReference type="Pfam" id="PF03401">
    <property type="entry name" value="TctC"/>
    <property type="match status" value="1"/>
</dbReference>
<organism evidence="3 4">
    <name type="scientific">Variovorax beijingensis</name>
    <dbReference type="NCBI Taxonomy" id="2496117"/>
    <lineage>
        <taxon>Bacteria</taxon>
        <taxon>Pseudomonadati</taxon>
        <taxon>Pseudomonadota</taxon>
        <taxon>Betaproteobacteria</taxon>
        <taxon>Burkholderiales</taxon>
        <taxon>Comamonadaceae</taxon>
        <taxon>Variovorax</taxon>
    </lineage>
</organism>
<dbReference type="Gene3D" id="3.40.190.150">
    <property type="entry name" value="Bordetella uptake gene, domain 1"/>
    <property type="match status" value="1"/>
</dbReference>
<dbReference type="Gene3D" id="3.40.190.10">
    <property type="entry name" value="Periplasmic binding protein-like II"/>
    <property type="match status" value="1"/>
</dbReference>
<dbReference type="PIRSF" id="PIRSF017082">
    <property type="entry name" value="YflP"/>
    <property type="match status" value="1"/>
</dbReference>
<protein>
    <submittedName>
        <fullName evidence="3">Tripartite tricarboxylate transporter substrate binding protein</fullName>
    </submittedName>
</protein>
<dbReference type="InterPro" id="IPR042100">
    <property type="entry name" value="Bug_dom1"/>
</dbReference>
<feature type="signal peptide" evidence="2">
    <location>
        <begin position="1"/>
        <end position="26"/>
    </location>
</feature>
<gene>
    <name evidence="3" type="ORF">EH244_10305</name>
</gene>
<feature type="chain" id="PRO_5018164069" evidence="2">
    <location>
        <begin position="27"/>
        <end position="342"/>
    </location>
</feature>
<dbReference type="InterPro" id="IPR006311">
    <property type="entry name" value="TAT_signal"/>
</dbReference>
<proteinExistence type="inferred from homology"/>
<dbReference type="PANTHER" id="PTHR42928">
    <property type="entry name" value="TRICARBOXYLATE-BINDING PROTEIN"/>
    <property type="match status" value="1"/>
</dbReference>
<dbReference type="Proteomes" id="UP000271590">
    <property type="component" value="Unassembled WGS sequence"/>
</dbReference>
<dbReference type="SUPFAM" id="SSF53850">
    <property type="entry name" value="Periplasmic binding protein-like II"/>
    <property type="match status" value="1"/>
</dbReference>
<keyword evidence="2" id="KW-0732">Signal</keyword>
<evidence type="ECO:0000313" key="4">
    <source>
        <dbReference type="Proteomes" id="UP000271590"/>
    </source>
</evidence>
<dbReference type="PANTHER" id="PTHR42928:SF3">
    <property type="entry name" value="UPF0065 PROTEIN YFLP"/>
    <property type="match status" value="1"/>
</dbReference>
<dbReference type="InterPro" id="IPR005064">
    <property type="entry name" value="BUG"/>
</dbReference>
<dbReference type="RefSeq" id="WP_124958288.1">
    <property type="nucleotide sequence ID" value="NZ_RQXU01000004.1"/>
</dbReference>
<comment type="caution">
    <text evidence="3">The sequence shown here is derived from an EMBL/GenBank/DDBJ whole genome shotgun (WGS) entry which is preliminary data.</text>
</comment>
<dbReference type="EMBL" id="RQXU01000004">
    <property type="protein sequence ID" value="RRH89955.1"/>
    <property type="molecule type" value="Genomic_DNA"/>
</dbReference>
<evidence type="ECO:0000256" key="2">
    <source>
        <dbReference type="SAM" id="SignalP"/>
    </source>
</evidence>
<accession>A0A3P3EU81</accession>
<reference evidence="3 4" key="1">
    <citation type="submission" date="2018-11" db="EMBL/GenBank/DDBJ databases">
        <title>The genome of Variovorax sp T529.</title>
        <authorList>
            <person name="Gao J."/>
        </authorList>
    </citation>
    <scope>NUCLEOTIDE SEQUENCE [LARGE SCALE GENOMIC DNA]</scope>
    <source>
        <strain evidence="3 4">T529</strain>
    </source>
</reference>
<dbReference type="AlphaFoldDB" id="A0A3P3EU81"/>